<evidence type="ECO:0000259" key="7">
    <source>
        <dbReference type="PROSITE" id="PS50863"/>
    </source>
</evidence>
<dbReference type="Pfam" id="PF02362">
    <property type="entry name" value="B3"/>
    <property type="match status" value="1"/>
</dbReference>
<dbReference type="CDD" id="cd10017">
    <property type="entry name" value="B3_DNA"/>
    <property type="match status" value="1"/>
</dbReference>
<feature type="region of interest" description="Disordered" evidence="6">
    <location>
        <begin position="1"/>
        <end position="23"/>
    </location>
</feature>
<evidence type="ECO:0000313" key="9">
    <source>
        <dbReference type="Proteomes" id="UP000541444"/>
    </source>
</evidence>
<reference evidence="8 9" key="1">
    <citation type="journal article" date="2020" name="IScience">
        <title>Genome Sequencing of the Endangered Kingdonia uniflora (Circaeasteraceae, Ranunculales) Reveals Potential Mechanisms of Evolutionary Specialization.</title>
        <authorList>
            <person name="Sun Y."/>
            <person name="Deng T."/>
            <person name="Zhang A."/>
            <person name="Moore M.J."/>
            <person name="Landis J.B."/>
            <person name="Lin N."/>
            <person name="Zhang H."/>
            <person name="Zhang X."/>
            <person name="Huang J."/>
            <person name="Zhang X."/>
            <person name="Sun H."/>
            <person name="Wang H."/>
        </authorList>
    </citation>
    <scope>NUCLEOTIDE SEQUENCE [LARGE SCALE GENOMIC DNA]</scope>
    <source>
        <strain evidence="8">TB1705</strain>
        <tissue evidence="8">Leaf</tissue>
    </source>
</reference>
<evidence type="ECO:0000256" key="6">
    <source>
        <dbReference type="SAM" id="MobiDB-lite"/>
    </source>
</evidence>
<name>A0A7J7MEW9_9MAGN</name>
<dbReference type="GO" id="GO:0003677">
    <property type="term" value="F:DNA binding"/>
    <property type="evidence" value="ECO:0007669"/>
    <property type="project" value="UniProtKB-KW"/>
</dbReference>
<dbReference type="InterPro" id="IPR015300">
    <property type="entry name" value="DNA-bd_pseudobarrel_sf"/>
</dbReference>
<dbReference type="PANTHER" id="PTHR31140">
    <property type="entry name" value="B3 DOMAIN-CONTAINING TRANSCRIPTION FACTOR ABI3"/>
    <property type="match status" value="1"/>
</dbReference>
<proteinExistence type="predicted"/>
<dbReference type="GO" id="GO:0003700">
    <property type="term" value="F:DNA-binding transcription factor activity"/>
    <property type="evidence" value="ECO:0007669"/>
    <property type="project" value="InterPro"/>
</dbReference>
<keyword evidence="9" id="KW-1185">Reference proteome</keyword>
<keyword evidence="4" id="KW-0804">Transcription</keyword>
<evidence type="ECO:0000256" key="1">
    <source>
        <dbReference type="ARBA" id="ARBA00004123"/>
    </source>
</evidence>
<keyword evidence="5" id="KW-0539">Nucleus</keyword>
<evidence type="ECO:0000313" key="8">
    <source>
        <dbReference type="EMBL" id="KAF6153352.1"/>
    </source>
</evidence>
<protein>
    <recommendedName>
        <fullName evidence="7">TF-B3 domain-containing protein</fullName>
    </recommendedName>
</protein>
<feature type="domain" description="TF-B3" evidence="7">
    <location>
        <begin position="274"/>
        <end position="376"/>
    </location>
</feature>
<dbReference type="PROSITE" id="PS50863">
    <property type="entry name" value="B3"/>
    <property type="match status" value="1"/>
</dbReference>
<dbReference type="OrthoDB" id="757982at2759"/>
<organism evidence="8 9">
    <name type="scientific">Kingdonia uniflora</name>
    <dbReference type="NCBI Taxonomy" id="39325"/>
    <lineage>
        <taxon>Eukaryota</taxon>
        <taxon>Viridiplantae</taxon>
        <taxon>Streptophyta</taxon>
        <taxon>Embryophyta</taxon>
        <taxon>Tracheophyta</taxon>
        <taxon>Spermatophyta</taxon>
        <taxon>Magnoliopsida</taxon>
        <taxon>Ranunculales</taxon>
        <taxon>Circaeasteraceae</taxon>
        <taxon>Kingdonia</taxon>
    </lineage>
</organism>
<dbReference type="SUPFAM" id="SSF101936">
    <property type="entry name" value="DNA-binding pseudobarrel domain"/>
    <property type="match status" value="1"/>
</dbReference>
<keyword evidence="3" id="KW-0238">DNA-binding</keyword>
<dbReference type="InterPro" id="IPR003340">
    <property type="entry name" value="B3_DNA-bd"/>
</dbReference>
<accession>A0A7J7MEW9</accession>
<dbReference type="PANTHER" id="PTHR31140:SF90">
    <property type="entry name" value="B3 DOMAIN-CONTAINING TRANSCRIPTION FACTOR LEC2"/>
    <property type="match status" value="1"/>
</dbReference>
<dbReference type="SMART" id="SM01019">
    <property type="entry name" value="B3"/>
    <property type="match status" value="1"/>
</dbReference>
<comment type="subcellular location">
    <subcellularLocation>
        <location evidence="1">Nucleus</location>
    </subcellularLocation>
</comment>
<dbReference type="GO" id="GO:0005634">
    <property type="term" value="C:nucleus"/>
    <property type="evidence" value="ECO:0007669"/>
    <property type="project" value="UniProtKB-SubCell"/>
</dbReference>
<dbReference type="Gene3D" id="2.40.330.10">
    <property type="entry name" value="DNA-binding pseudobarrel domain"/>
    <property type="match status" value="1"/>
</dbReference>
<sequence length="425" mass="47459">MMSSLREKDEVMEEDQIEGGERPKSAVLVPSFVSASTAASAGEQQGFVRYGTQQTTALLGLKDSWSPPLVGNPYHYEPYPCNGLYEVEVSGNSYDSRDTECRFARGTNGFIQDSAFHNGFVPVQANFQNALFPPSVRKPSSNNFMSSPFNKYQGTNAFATCGSPPPNCSMSPSFTKDQEMNTLATSRAPWNDCSLATSGSIPIHNSNGIENCNVESSETHGFAPFREAHTRLEATSKVSRPLASEGYDWSLPSKSSYKPEIDKEIEGKGWIVLVQKELRNTDVGNLRRIVLPKKDAEANLPPLVAKDGIFMQMEDLTYPFEWEFKFRYWPNNKSRMYVMENTGDFVRMHNLQTGDFFVVYKEEHTGKYIVHGKKANRSLYNVDTVEELAAARDLICLKQGHSLRNEGPLHFIASALSGSTSMDIR</sequence>
<evidence type="ECO:0000256" key="5">
    <source>
        <dbReference type="ARBA" id="ARBA00023242"/>
    </source>
</evidence>
<dbReference type="AlphaFoldDB" id="A0A7J7MEW9"/>
<gene>
    <name evidence="8" type="ORF">GIB67_003542</name>
</gene>
<evidence type="ECO:0000256" key="4">
    <source>
        <dbReference type="ARBA" id="ARBA00023163"/>
    </source>
</evidence>
<comment type="caution">
    <text evidence="8">The sequence shown here is derived from an EMBL/GenBank/DDBJ whole genome shotgun (WGS) entry which is preliminary data.</text>
</comment>
<dbReference type="Proteomes" id="UP000541444">
    <property type="component" value="Unassembled WGS sequence"/>
</dbReference>
<dbReference type="InterPro" id="IPR044800">
    <property type="entry name" value="LEC2-like"/>
</dbReference>
<dbReference type="EMBL" id="JACGCM010001564">
    <property type="protein sequence ID" value="KAF6153352.1"/>
    <property type="molecule type" value="Genomic_DNA"/>
</dbReference>
<evidence type="ECO:0000256" key="2">
    <source>
        <dbReference type="ARBA" id="ARBA00023015"/>
    </source>
</evidence>
<keyword evidence="2" id="KW-0805">Transcription regulation</keyword>
<evidence type="ECO:0000256" key="3">
    <source>
        <dbReference type="ARBA" id="ARBA00023125"/>
    </source>
</evidence>